<evidence type="ECO:0000313" key="2">
    <source>
        <dbReference type="EMBL" id="TMI73898.1"/>
    </source>
</evidence>
<organism evidence="2 3">
    <name type="scientific">Candidatus Segetimicrobium genomatis</name>
    <dbReference type="NCBI Taxonomy" id="2569760"/>
    <lineage>
        <taxon>Bacteria</taxon>
        <taxon>Bacillati</taxon>
        <taxon>Candidatus Sysuimicrobiota</taxon>
        <taxon>Candidatus Sysuimicrobiia</taxon>
        <taxon>Candidatus Sysuimicrobiales</taxon>
        <taxon>Candidatus Segetimicrobiaceae</taxon>
        <taxon>Candidatus Segetimicrobium</taxon>
    </lineage>
</organism>
<evidence type="ECO:0000256" key="1">
    <source>
        <dbReference type="SAM" id="Phobius"/>
    </source>
</evidence>
<sequence length="176" mass="18440">MHAIRCAALSFRALIATKLGACAFCIRLSLTLSVVSWLLVVVFDALVPGSLAGKVALVPALGFTALFASHLAAYAVRVVLAYRTAGRVAPGETTASTATRRRFLVLSARTIGLALVPTVLVSKLWGSAGAAAGRPDCPRPTDCLSGCCCQRCKTRLKKCDPAYLSCSYICWGSCVG</sequence>
<keyword evidence="1" id="KW-0472">Membrane</keyword>
<keyword evidence="1" id="KW-0812">Transmembrane</keyword>
<dbReference type="AlphaFoldDB" id="A0A537IRD3"/>
<comment type="caution">
    <text evidence="2">The sequence shown here is derived from an EMBL/GenBank/DDBJ whole genome shotgun (WGS) entry which is preliminary data.</text>
</comment>
<feature type="transmembrane region" description="Helical" evidence="1">
    <location>
        <begin position="21"/>
        <end position="43"/>
    </location>
</feature>
<accession>A0A537IRD3</accession>
<keyword evidence="1" id="KW-1133">Transmembrane helix</keyword>
<name>A0A537IRD3_9BACT</name>
<evidence type="ECO:0000313" key="3">
    <source>
        <dbReference type="Proteomes" id="UP000318834"/>
    </source>
</evidence>
<reference evidence="2 3" key="1">
    <citation type="journal article" date="2019" name="Nat. Microbiol.">
        <title>Mediterranean grassland soil C-N compound turnover is dependent on rainfall and depth, and is mediated by genomically divergent microorganisms.</title>
        <authorList>
            <person name="Diamond S."/>
            <person name="Andeer P.F."/>
            <person name="Li Z."/>
            <person name="Crits-Christoph A."/>
            <person name="Burstein D."/>
            <person name="Anantharaman K."/>
            <person name="Lane K.R."/>
            <person name="Thomas B.C."/>
            <person name="Pan C."/>
            <person name="Northen T.R."/>
            <person name="Banfield J.F."/>
        </authorList>
    </citation>
    <scope>NUCLEOTIDE SEQUENCE [LARGE SCALE GENOMIC DNA]</scope>
    <source>
        <strain evidence="2">NP_8</strain>
    </source>
</reference>
<dbReference type="Proteomes" id="UP000318834">
    <property type="component" value="Unassembled WGS sequence"/>
</dbReference>
<proteinExistence type="predicted"/>
<dbReference type="EMBL" id="VBAP01000061">
    <property type="protein sequence ID" value="TMI73898.1"/>
    <property type="molecule type" value="Genomic_DNA"/>
</dbReference>
<dbReference type="InterPro" id="IPR022072">
    <property type="entry name" value="DUF3624"/>
</dbReference>
<dbReference type="Pfam" id="PF12292">
    <property type="entry name" value="DUF3624"/>
    <property type="match status" value="1"/>
</dbReference>
<gene>
    <name evidence="2" type="ORF">E6H05_08560</name>
</gene>
<feature type="transmembrane region" description="Helical" evidence="1">
    <location>
        <begin position="55"/>
        <end position="82"/>
    </location>
</feature>
<protein>
    <submittedName>
        <fullName evidence="2">DUF3624 family protein</fullName>
    </submittedName>
</protein>